<dbReference type="AlphaFoldDB" id="A0A817A1Z5"/>
<evidence type="ECO:0000313" key="2">
    <source>
        <dbReference type="EMBL" id="CAF2226063.1"/>
    </source>
</evidence>
<sequence>MFRIGDFCCVSKLKIKAVLHGCSLFFDFLGSVLNKTLLFRKLFHIPFCLALGYLLLLRYALTPFMGINLHPPLRWGQ</sequence>
<protein>
    <submittedName>
        <fullName evidence="2">(rape) hypothetical protein</fullName>
    </submittedName>
</protein>
<gene>
    <name evidence="2" type="ORF">DARMORV10_A08P08870.1</name>
</gene>
<reference evidence="2" key="1">
    <citation type="submission" date="2021-01" db="EMBL/GenBank/DDBJ databases">
        <authorList>
            <consortium name="Genoscope - CEA"/>
            <person name="William W."/>
        </authorList>
    </citation>
    <scope>NUCLEOTIDE SEQUENCE</scope>
</reference>
<feature type="transmembrane region" description="Helical" evidence="1">
    <location>
        <begin position="42"/>
        <end position="61"/>
    </location>
</feature>
<accession>A0A817A1Z5</accession>
<proteinExistence type="predicted"/>
<keyword evidence="1" id="KW-0472">Membrane</keyword>
<keyword evidence="1" id="KW-0812">Transmembrane</keyword>
<keyword evidence="1" id="KW-1133">Transmembrane helix</keyword>
<evidence type="ECO:0000256" key="1">
    <source>
        <dbReference type="SAM" id="Phobius"/>
    </source>
</evidence>
<organism evidence="2">
    <name type="scientific">Brassica napus</name>
    <name type="common">Rape</name>
    <dbReference type="NCBI Taxonomy" id="3708"/>
    <lineage>
        <taxon>Eukaryota</taxon>
        <taxon>Viridiplantae</taxon>
        <taxon>Streptophyta</taxon>
        <taxon>Embryophyta</taxon>
        <taxon>Tracheophyta</taxon>
        <taxon>Spermatophyta</taxon>
        <taxon>Magnoliopsida</taxon>
        <taxon>eudicotyledons</taxon>
        <taxon>Gunneridae</taxon>
        <taxon>Pentapetalae</taxon>
        <taxon>rosids</taxon>
        <taxon>malvids</taxon>
        <taxon>Brassicales</taxon>
        <taxon>Brassicaceae</taxon>
        <taxon>Brassiceae</taxon>
        <taxon>Brassica</taxon>
    </lineage>
</organism>
<name>A0A817A1Z5_BRANA</name>
<dbReference type="Proteomes" id="UP001295469">
    <property type="component" value="Chromosome A08"/>
</dbReference>
<dbReference type="EMBL" id="HG994362">
    <property type="protein sequence ID" value="CAF2226063.1"/>
    <property type="molecule type" value="Genomic_DNA"/>
</dbReference>